<keyword evidence="7 9" id="KW-0067">ATP-binding</keyword>
<sequence>MRVTRLDIRNLRGFSEVQLFPGPALNFFSGDNGAGKTSVLEALHLMAYGRSFRGRVRDGLVRNGEAALEVFLEWNENRPGPSALVDASDLQVAASERKAGLRHSGQDWSGRLDGENVTQLGELCAALAVITFEPGSHALITGPSELRRRFLDWGLFHVERDFFSTWRRYSRALKQRNALLKARVPQPQLDAWDAELVHAGEPLSRYRQVYLDALQPHFVELMREMAPALGESRLDYVPGWRRDEMPFADALLLARDRDLQAGFTSVGPHRADWRIDFGSIPGRDALSRGQAKLTALSALLSQAEHFAADTGQQPIIAFDDLASELDRGHQQRVLSRLIESGAQVFITGTEIPAVLAQSGADFAMFHVEQGVISTGTGNIDNVLGDAPWQR</sequence>
<evidence type="ECO:0000256" key="8">
    <source>
        <dbReference type="ARBA" id="ARBA00023125"/>
    </source>
</evidence>
<evidence type="ECO:0000256" key="6">
    <source>
        <dbReference type="ARBA" id="ARBA00022741"/>
    </source>
</evidence>
<name>A0A7S6ZUF6_9GAMM</name>
<keyword evidence="9" id="KW-0742">SOS response</keyword>
<feature type="binding site" evidence="9">
    <location>
        <begin position="30"/>
        <end position="37"/>
    </location>
    <ligand>
        <name>ATP</name>
        <dbReference type="ChEBI" id="CHEBI:30616"/>
    </ligand>
</feature>
<comment type="subcellular location">
    <subcellularLocation>
        <location evidence="1 9">Cytoplasm</location>
    </subcellularLocation>
</comment>
<dbReference type="Pfam" id="PF02463">
    <property type="entry name" value="SMC_N"/>
    <property type="match status" value="1"/>
</dbReference>
<dbReference type="PANTHER" id="PTHR32182:SF0">
    <property type="entry name" value="DNA REPLICATION AND REPAIR PROTEIN RECF"/>
    <property type="match status" value="1"/>
</dbReference>
<evidence type="ECO:0000256" key="7">
    <source>
        <dbReference type="ARBA" id="ARBA00022840"/>
    </source>
</evidence>
<keyword evidence="12" id="KW-1185">Reference proteome</keyword>
<dbReference type="InterPro" id="IPR018078">
    <property type="entry name" value="DNA-binding_RecF_CS"/>
</dbReference>
<reference evidence="11 12" key="1">
    <citation type="submission" date="2020-10" db="EMBL/GenBank/DDBJ databases">
        <title>complete genome sequencing of Lysobacter sp. H23M41.</title>
        <authorList>
            <person name="Bae J.-W."/>
            <person name="Lee S.-Y."/>
        </authorList>
    </citation>
    <scope>NUCLEOTIDE SEQUENCE [LARGE SCALE GENOMIC DNA]</scope>
    <source>
        <strain evidence="11 12">H23M41</strain>
    </source>
</reference>
<dbReference type="InterPro" id="IPR003395">
    <property type="entry name" value="RecF/RecN/SMC_N"/>
</dbReference>
<comment type="similarity">
    <text evidence="2 9">Belongs to the RecF family.</text>
</comment>
<dbReference type="InterPro" id="IPR027417">
    <property type="entry name" value="P-loop_NTPase"/>
</dbReference>
<gene>
    <name evidence="9 11" type="primary">recF</name>
    <name evidence="11" type="ORF">INQ42_00015</name>
</gene>
<evidence type="ECO:0000256" key="5">
    <source>
        <dbReference type="ARBA" id="ARBA00022705"/>
    </source>
</evidence>
<dbReference type="Gene3D" id="3.40.50.300">
    <property type="entry name" value="P-loop containing nucleotide triphosphate hydrolases"/>
    <property type="match status" value="1"/>
</dbReference>
<keyword evidence="9" id="KW-0234">DNA repair</keyword>
<keyword evidence="4 9" id="KW-0963">Cytoplasm</keyword>
<organism evidence="11 12">
    <name type="scientific">Novilysobacter avium</name>
    <dbReference type="NCBI Taxonomy" id="2781023"/>
    <lineage>
        <taxon>Bacteria</taxon>
        <taxon>Pseudomonadati</taxon>
        <taxon>Pseudomonadota</taxon>
        <taxon>Gammaproteobacteria</taxon>
        <taxon>Lysobacterales</taxon>
        <taxon>Lysobacteraceae</taxon>
        <taxon>Novilysobacter</taxon>
    </lineage>
</organism>
<keyword evidence="9" id="KW-0227">DNA damage</keyword>
<dbReference type="EMBL" id="CP063657">
    <property type="protein sequence ID" value="QOW22067.1"/>
    <property type="molecule type" value="Genomic_DNA"/>
</dbReference>
<dbReference type="Gene3D" id="1.20.1050.90">
    <property type="entry name" value="RecF/RecN/SMC, N-terminal domain"/>
    <property type="match status" value="1"/>
</dbReference>
<protein>
    <recommendedName>
        <fullName evidence="3 9">DNA replication and repair protein RecF</fullName>
    </recommendedName>
</protein>
<evidence type="ECO:0000256" key="9">
    <source>
        <dbReference type="HAMAP-Rule" id="MF_00365"/>
    </source>
</evidence>
<evidence type="ECO:0000256" key="3">
    <source>
        <dbReference type="ARBA" id="ARBA00020170"/>
    </source>
</evidence>
<feature type="domain" description="RecF/RecN/SMC N-terminal" evidence="10">
    <location>
        <begin position="3"/>
        <end position="371"/>
    </location>
</feature>
<comment type="function">
    <text evidence="9">The RecF protein is involved in DNA metabolism; it is required for DNA replication and normal SOS inducibility. RecF binds preferentially to single-stranded, linear DNA. It also seems to bind ATP.</text>
</comment>
<keyword evidence="8 9" id="KW-0238">DNA-binding</keyword>
<evidence type="ECO:0000256" key="4">
    <source>
        <dbReference type="ARBA" id="ARBA00022490"/>
    </source>
</evidence>
<evidence type="ECO:0000256" key="2">
    <source>
        <dbReference type="ARBA" id="ARBA00008016"/>
    </source>
</evidence>
<evidence type="ECO:0000313" key="11">
    <source>
        <dbReference type="EMBL" id="QOW22067.1"/>
    </source>
</evidence>
<evidence type="ECO:0000256" key="1">
    <source>
        <dbReference type="ARBA" id="ARBA00004496"/>
    </source>
</evidence>
<evidence type="ECO:0000259" key="10">
    <source>
        <dbReference type="Pfam" id="PF02463"/>
    </source>
</evidence>
<accession>A0A7S6ZUF6</accession>
<dbReference type="HAMAP" id="MF_00365">
    <property type="entry name" value="RecF"/>
    <property type="match status" value="1"/>
</dbReference>
<dbReference type="NCBIfam" id="TIGR00611">
    <property type="entry name" value="recf"/>
    <property type="match status" value="1"/>
</dbReference>
<keyword evidence="5 9" id="KW-0235">DNA replication</keyword>
<proteinExistence type="inferred from homology"/>
<keyword evidence="6 9" id="KW-0547">Nucleotide-binding</keyword>
<dbReference type="Proteomes" id="UP000593932">
    <property type="component" value="Chromosome"/>
</dbReference>
<dbReference type="SUPFAM" id="SSF52540">
    <property type="entry name" value="P-loop containing nucleoside triphosphate hydrolases"/>
    <property type="match status" value="1"/>
</dbReference>
<dbReference type="PROSITE" id="PS00617">
    <property type="entry name" value="RECF_1"/>
    <property type="match status" value="1"/>
</dbReference>
<dbReference type="PANTHER" id="PTHR32182">
    <property type="entry name" value="DNA REPLICATION AND REPAIR PROTEIN RECF"/>
    <property type="match status" value="1"/>
</dbReference>
<dbReference type="RefSeq" id="WP_194034615.1">
    <property type="nucleotide sequence ID" value="NZ_CP063657.1"/>
</dbReference>
<dbReference type="InterPro" id="IPR001238">
    <property type="entry name" value="DNA-binding_RecF"/>
</dbReference>
<evidence type="ECO:0000313" key="12">
    <source>
        <dbReference type="Proteomes" id="UP000593932"/>
    </source>
</evidence>
<dbReference type="InterPro" id="IPR042174">
    <property type="entry name" value="RecF_2"/>
</dbReference>